<evidence type="ECO:0000256" key="3">
    <source>
        <dbReference type="ARBA" id="ARBA00022692"/>
    </source>
</evidence>
<evidence type="ECO:0000256" key="1">
    <source>
        <dbReference type="ARBA" id="ARBA00004651"/>
    </source>
</evidence>
<evidence type="ECO:0000313" key="9">
    <source>
        <dbReference type="EMBL" id="AQS56304.1"/>
    </source>
</evidence>
<dbReference type="STRING" id="1471761.B0W44_11565"/>
<feature type="domain" description="DUF2179" evidence="7">
    <location>
        <begin position="110"/>
        <end position="162"/>
    </location>
</feature>
<evidence type="ECO:0000259" key="7">
    <source>
        <dbReference type="Pfam" id="PF10035"/>
    </source>
</evidence>
<evidence type="ECO:0000256" key="2">
    <source>
        <dbReference type="ARBA" id="ARBA00022475"/>
    </source>
</evidence>
<organism evidence="9 10">
    <name type="scientific">Novibacillus thermophilus</name>
    <dbReference type="NCBI Taxonomy" id="1471761"/>
    <lineage>
        <taxon>Bacteria</taxon>
        <taxon>Bacillati</taxon>
        <taxon>Bacillota</taxon>
        <taxon>Bacilli</taxon>
        <taxon>Bacillales</taxon>
        <taxon>Thermoactinomycetaceae</taxon>
        <taxon>Novibacillus</taxon>
    </lineage>
</organism>
<feature type="transmembrane region" description="Helical" evidence="6">
    <location>
        <begin position="32"/>
        <end position="53"/>
    </location>
</feature>
<dbReference type="PANTHER" id="PTHR40060:SF1">
    <property type="entry name" value="UPF0316 PROTEIN YEBE"/>
    <property type="match status" value="1"/>
</dbReference>
<dbReference type="HAMAP" id="MF_01515">
    <property type="entry name" value="UPF0316"/>
    <property type="match status" value="1"/>
</dbReference>
<dbReference type="OrthoDB" id="48231at2"/>
<reference evidence="9 10" key="1">
    <citation type="journal article" date="2015" name="Int. J. Syst. Evol. Microbiol.">
        <title>Novibacillus thermophilus gen. nov., sp. nov., a Gram-staining-negative and moderately thermophilic member of the family Thermoactinomycetaceae.</title>
        <authorList>
            <person name="Yang G."/>
            <person name="Chen J."/>
            <person name="Zhou S."/>
        </authorList>
    </citation>
    <scope>NUCLEOTIDE SEQUENCE [LARGE SCALE GENOMIC DNA]</scope>
    <source>
        <strain evidence="9 10">SG-1</strain>
    </source>
</reference>
<dbReference type="GO" id="GO:0005886">
    <property type="term" value="C:plasma membrane"/>
    <property type="evidence" value="ECO:0007669"/>
    <property type="project" value="UniProtKB-SubCell"/>
</dbReference>
<keyword evidence="5 6" id="KW-0472">Membrane</keyword>
<keyword evidence="4 6" id="KW-1133">Transmembrane helix</keyword>
<name>A0A1U9K8D1_9BACL</name>
<dbReference type="PANTHER" id="PTHR40060">
    <property type="entry name" value="UPF0316 PROTEIN YEBE"/>
    <property type="match status" value="1"/>
</dbReference>
<dbReference type="CDD" id="cd16381">
    <property type="entry name" value="YitT_C_like_1"/>
    <property type="match status" value="1"/>
</dbReference>
<dbReference type="Proteomes" id="UP000188603">
    <property type="component" value="Chromosome"/>
</dbReference>
<comment type="subcellular location">
    <subcellularLocation>
        <location evidence="1 6">Cell membrane</location>
        <topology evidence="1 6">Multi-pass membrane protein</topology>
    </subcellularLocation>
</comment>
<evidence type="ECO:0000259" key="8">
    <source>
        <dbReference type="Pfam" id="PF18955"/>
    </source>
</evidence>
<feature type="transmembrane region" description="Helical" evidence="6">
    <location>
        <begin position="59"/>
        <end position="79"/>
    </location>
</feature>
<keyword evidence="10" id="KW-1185">Reference proteome</keyword>
<comment type="similarity">
    <text evidence="6">Belongs to the UPF0316 family.</text>
</comment>
<accession>A0A1U9K8D1</accession>
<evidence type="ECO:0000313" key="10">
    <source>
        <dbReference type="Proteomes" id="UP000188603"/>
    </source>
</evidence>
<dbReference type="AlphaFoldDB" id="A0A1U9K8D1"/>
<dbReference type="EMBL" id="CP019699">
    <property type="protein sequence ID" value="AQS56304.1"/>
    <property type="molecule type" value="Genomic_DNA"/>
</dbReference>
<dbReference type="InterPro" id="IPR022930">
    <property type="entry name" value="UPF0316"/>
</dbReference>
<feature type="domain" description="DUF5698" evidence="8">
    <location>
        <begin position="20"/>
        <end position="76"/>
    </location>
</feature>
<proteinExistence type="inferred from homology"/>
<keyword evidence="2 6" id="KW-1003">Cell membrane</keyword>
<evidence type="ECO:0000256" key="6">
    <source>
        <dbReference type="HAMAP-Rule" id="MF_01515"/>
    </source>
</evidence>
<gene>
    <name evidence="9" type="ORF">B0W44_11565</name>
</gene>
<feature type="transmembrane region" description="Helical" evidence="6">
    <location>
        <begin position="6"/>
        <end position="25"/>
    </location>
</feature>
<dbReference type="Pfam" id="PF18955">
    <property type="entry name" value="DUF5698"/>
    <property type="match status" value="1"/>
</dbReference>
<evidence type="ECO:0000256" key="4">
    <source>
        <dbReference type="ARBA" id="ARBA00022989"/>
    </source>
</evidence>
<protein>
    <recommendedName>
        <fullName evidence="6">UPF0316 protein B0W44_11565</fullName>
    </recommendedName>
</protein>
<evidence type="ECO:0000256" key="5">
    <source>
        <dbReference type="ARBA" id="ARBA00023136"/>
    </source>
</evidence>
<dbReference type="InterPro" id="IPR044035">
    <property type="entry name" value="DUF5698"/>
</dbReference>
<dbReference type="InterPro" id="IPR019264">
    <property type="entry name" value="DUF2179"/>
</dbReference>
<dbReference type="NCBIfam" id="NF003194">
    <property type="entry name" value="PRK04164.1-5"/>
    <property type="match status" value="1"/>
</dbReference>
<sequence>MLGIVLFILVVQVAYVSISTLRLIIMMKGNRSLASLISFVEVFIYILGLSAVLANMDTWYNLVVYCLGFAIGVYTGSLIEEKMAMGYIMVQVTTRRDDSDMAPKLRKEGFGVTAWSAEGLAGERLVLNVLTKRSRQRELLQKVQEIDPQAFVISFEPKTFVGGFWVKRVQ</sequence>
<dbReference type="KEGG" id="ntr:B0W44_11565"/>
<dbReference type="Pfam" id="PF10035">
    <property type="entry name" value="DUF2179"/>
    <property type="match status" value="1"/>
</dbReference>
<keyword evidence="3 6" id="KW-0812">Transmembrane</keyword>